<dbReference type="STRING" id="118168.MC7420_2318"/>
<name>B4VS49_9CYAN</name>
<dbReference type="Proteomes" id="UP000003835">
    <property type="component" value="Unassembled WGS sequence"/>
</dbReference>
<organism evidence="2 3">
    <name type="scientific">Coleofasciculus chthonoplastes PCC 7420</name>
    <dbReference type="NCBI Taxonomy" id="118168"/>
    <lineage>
        <taxon>Bacteria</taxon>
        <taxon>Bacillati</taxon>
        <taxon>Cyanobacteriota</taxon>
        <taxon>Cyanophyceae</taxon>
        <taxon>Coleofasciculales</taxon>
        <taxon>Coleofasciculaceae</taxon>
        <taxon>Coleofasciculus</taxon>
    </lineage>
</organism>
<dbReference type="RefSeq" id="WP_006101592.1">
    <property type="nucleotide sequence ID" value="NZ_DS989850.1"/>
</dbReference>
<evidence type="ECO:0000313" key="3">
    <source>
        <dbReference type="Proteomes" id="UP000003835"/>
    </source>
</evidence>
<evidence type="ECO:0008006" key="4">
    <source>
        <dbReference type="Google" id="ProtNLM"/>
    </source>
</evidence>
<feature type="transmembrane region" description="Helical" evidence="1">
    <location>
        <begin position="110"/>
        <end position="129"/>
    </location>
</feature>
<feature type="transmembrane region" description="Helical" evidence="1">
    <location>
        <begin position="268"/>
        <end position="287"/>
    </location>
</feature>
<feature type="transmembrane region" description="Helical" evidence="1">
    <location>
        <begin position="242"/>
        <end position="259"/>
    </location>
</feature>
<feature type="transmembrane region" description="Helical" evidence="1">
    <location>
        <begin position="423"/>
        <end position="439"/>
    </location>
</feature>
<feature type="transmembrane region" description="Helical" evidence="1">
    <location>
        <begin position="49"/>
        <end position="68"/>
    </location>
</feature>
<keyword evidence="1" id="KW-0472">Membrane</keyword>
<evidence type="ECO:0000313" key="2">
    <source>
        <dbReference type="EMBL" id="EDX75314.1"/>
    </source>
</evidence>
<keyword evidence="1" id="KW-1133">Transmembrane helix</keyword>
<dbReference type="PANTHER" id="PTHR37422">
    <property type="entry name" value="TEICHURONIC ACID BIOSYNTHESIS PROTEIN TUAE"/>
    <property type="match status" value="1"/>
</dbReference>
<accession>B4VS49</accession>
<dbReference type="OrthoDB" id="8957526at2"/>
<dbReference type="AlphaFoldDB" id="B4VS49"/>
<dbReference type="PANTHER" id="PTHR37422:SF13">
    <property type="entry name" value="LIPOPOLYSACCHARIDE BIOSYNTHESIS PROTEIN PA4999-RELATED"/>
    <property type="match status" value="1"/>
</dbReference>
<feature type="transmembrane region" description="Helical" evidence="1">
    <location>
        <begin position="141"/>
        <end position="158"/>
    </location>
</feature>
<reference evidence="2 3" key="1">
    <citation type="submission" date="2008-07" db="EMBL/GenBank/DDBJ databases">
        <authorList>
            <person name="Tandeau de Marsac N."/>
            <person name="Ferriera S."/>
            <person name="Johnson J."/>
            <person name="Kravitz S."/>
            <person name="Beeson K."/>
            <person name="Sutton G."/>
            <person name="Rogers Y.-H."/>
            <person name="Friedman R."/>
            <person name="Frazier M."/>
            <person name="Venter J.C."/>
        </authorList>
    </citation>
    <scope>NUCLEOTIDE SEQUENCE [LARGE SCALE GENOMIC DNA]</scope>
    <source>
        <strain evidence="2 3">PCC 7420</strain>
    </source>
</reference>
<dbReference type="HOGENOM" id="CLU_047935_0_0_3"/>
<dbReference type="EMBL" id="DS989850">
    <property type="protein sequence ID" value="EDX75314.1"/>
    <property type="molecule type" value="Genomic_DNA"/>
</dbReference>
<keyword evidence="1" id="KW-0812">Transmembrane</keyword>
<keyword evidence="3" id="KW-1185">Reference proteome</keyword>
<evidence type="ECO:0000256" key="1">
    <source>
        <dbReference type="SAM" id="Phobius"/>
    </source>
</evidence>
<dbReference type="InterPro" id="IPR051533">
    <property type="entry name" value="WaaL-like"/>
</dbReference>
<feature type="transmembrane region" description="Helical" evidence="1">
    <location>
        <begin position="193"/>
        <end position="212"/>
    </location>
</feature>
<feature type="transmembrane region" description="Helical" evidence="1">
    <location>
        <begin position="368"/>
        <end position="387"/>
    </location>
</feature>
<feature type="transmembrane region" description="Helical" evidence="1">
    <location>
        <begin position="399"/>
        <end position="417"/>
    </location>
</feature>
<sequence>MKILIGLVAVVVIVYISSLNWRRSIKAVFFLLVFEGALRKWVLPQASDMMYFLKDLVLIGAYLRYYAFSDSERKVPIKSDWIKMLIFLVAGWCFFQAFNPSLGSPIVGFFGLRGYLFYIPLMWMTPNLFQSEEELYKFLRFHLLLLIPVCLLGSAQFFSPASSPINVYAGGTEATAGFSGTGKVRVTGTFSYLSGYSMYLAVCFALLLPLLLNKQSHRWQWISTVEIALLIANSFMTGARGLVLFEVLFFGGYVSLIFLKQTSIIQSYFQRFTVPIILSFIAAYTWFRPAFDAFMMRTTSSDNLSERILNSFNVTGYFQYKQLYGYGTGATHQAVGALRGVLNLPLGELIPVGFESEMGRIALELGPIGFILWYGLRIVLIVTLGLVFWKLKRPFLRQLALAAFLTHAIMLNGQLVVHHTFSVYYWFFASFIFLLPRLEKIENLHNYQKILQQNVSAAYFNSSSHQ</sequence>
<proteinExistence type="predicted"/>
<feature type="transmembrane region" description="Helical" evidence="1">
    <location>
        <begin position="80"/>
        <end position="98"/>
    </location>
</feature>
<gene>
    <name evidence="2" type="ORF">MC7420_2318</name>
</gene>
<protein>
    <recommendedName>
        <fullName evidence="4">O-Antigen Polymerase family</fullName>
    </recommendedName>
</protein>
<feature type="transmembrane region" description="Helical" evidence="1">
    <location>
        <begin position="219"/>
        <end position="236"/>
    </location>
</feature>
<dbReference type="eggNOG" id="ENOG502Z8S2">
    <property type="taxonomic scope" value="Bacteria"/>
</dbReference>